<dbReference type="OMA" id="PARTTWF"/>
<evidence type="ECO:0000256" key="8">
    <source>
        <dbReference type="ARBA" id="ARBA00023328"/>
    </source>
</evidence>
<dbReference type="GO" id="GO:0051301">
    <property type="term" value="P:cell division"/>
    <property type="evidence" value="ECO:0007669"/>
    <property type="project" value="UniProtKB-UniRule"/>
</dbReference>
<keyword evidence="5 9" id="KW-0498">Mitosis</keyword>
<keyword evidence="11" id="KW-1185">Reference proteome</keyword>
<dbReference type="PANTHER" id="PTHR15995">
    <property type="entry name" value="PROTEIN ZWILCH HOMOLOG"/>
    <property type="match status" value="1"/>
</dbReference>
<comment type="similarity">
    <text evidence="2 9">Belongs to the ZWILCH family.</text>
</comment>
<dbReference type="Gene3D" id="1.20.58.730">
    <property type="match status" value="1"/>
</dbReference>
<dbReference type="Gene3D" id="6.10.140.520">
    <property type="match status" value="1"/>
</dbReference>
<organism evidence="10 11">
    <name type="scientific">Gadus morhua</name>
    <name type="common">Atlantic cod</name>
    <dbReference type="NCBI Taxonomy" id="8049"/>
    <lineage>
        <taxon>Eukaryota</taxon>
        <taxon>Metazoa</taxon>
        <taxon>Chordata</taxon>
        <taxon>Craniata</taxon>
        <taxon>Vertebrata</taxon>
        <taxon>Euteleostomi</taxon>
        <taxon>Actinopterygii</taxon>
        <taxon>Neopterygii</taxon>
        <taxon>Teleostei</taxon>
        <taxon>Neoteleostei</taxon>
        <taxon>Acanthomorphata</taxon>
        <taxon>Zeiogadaria</taxon>
        <taxon>Gadariae</taxon>
        <taxon>Gadiformes</taxon>
        <taxon>Gadoidei</taxon>
        <taxon>Gadidae</taxon>
        <taxon>Gadus</taxon>
    </lineage>
</organism>
<dbReference type="PANTHER" id="PTHR15995:SF1">
    <property type="entry name" value="PROTEIN ZWILCH HOMOLOG"/>
    <property type="match status" value="1"/>
</dbReference>
<keyword evidence="8 9" id="KW-0137">Centromere</keyword>
<reference evidence="10" key="2">
    <citation type="submission" date="2025-09" db="UniProtKB">
        <authorList>
            <consortium name="Ensembl"/>
        </authorList>
    </citation>
    <scope>IDENTIFICATION</scope>
</reference>
<dbReference type="Ensembl" id="ENSGMOT00000009189.2">
    <property type="protein sequence ID" value="ENSGMOP00000008943.2"/>
    <property type="gene ID" value="ENSGMOG00000008360.2"/>
</dbReference>
<keyword evidence="7 9" id="KW-0131">Cell cycle</keyword>
<evidence type="ECO:0000313" key="10">
    <source>
        <dbReference type="Ensembl" id="ENSGMOP00000008943.2"/>
    </source>
</evidence>
<accession>A0A8C4Z7N1</accession>
<evidence type="ECO:0000256" key="2">
    <source>
        <dbReference type="ARBA" id="ARBA00009062"/>
    </source>
</evidence>
<dbReference type="GeneTree" id="ENSGT00390000013696"/>
<evidence type="ECO:0000256" key="4">
    <source>
        <dbReference type="ARBA" id="ARBA00022618"/>
    </source>
</evidence>
<keyword evidence="3 9" id="KW-0158">Chromosome</keyword>
<comment type="subunit">
    <text evidence="9">Component of the RZZ complex.</text>
</comment>
<dbReference type="GO" id="GO:0034501">
    <property type="term" value="P:protein localization to kinetochore"/>
    <property type="evidence" value="ECO:0007669"/>
    <property type="project" value="UniProtKB-UniRule"/>
</dbReference>
<reference evidence="10" key="1">
    <citation type="submission" date="2025-08" db="UniProtKB">
        <authorList>
            <consortium name="Ensembl"/>
        </authorList>
    </citation>
    <scope>IDENTIFICATION</scope>
</reference>
<evidence type="ECO:0000256" key="9">
    <source>
        <dbReference type="RuleBase" id="RU369076"/>
    </source>
</evidence>
<dbReference type="GO" id="GO:1990423">
    <property type="term" value="C:RZZ complex"/>
    <property type="evidence" value="ECO:0007669"/>
    <property type="project" value="UniProtKB-UniRule"/>
</dbReference>
<dbReference type="Pfam" id="PF09817">
    <property type="entry name" value="Zwilch"/>
    <property type="match status" value="1"/>
</dbReference>
<evidence type="ECO:0000256" key="5">
    <source>
        <dbReference type="ARBA" id="ARBA00022776"/>
    </source>
</evidence>
<dbReference type="Gene3D" id="1.10.287.1880">
    <property type="match status" value="1"/>
</dbReference>
<evidence type="ECO:0000256" key="3">
    <source>
        <dbReference type="ARBA" id="ARBA00022454"/>
    </source>
</evidence>
<comment type="function">
    <text evidence="9">Essential component of the mitotic checkpoint, which prevents cells from prematurely exiting mitosis. Required for the assembly of the dynein-dynactin and MAD1-MAD2 complexes onto kinetochores. Its function related to the spindle assembly machinery is proposed to depend on its association in the mitotic RZZ complex.</text>
</comment>
<dbReference type="Gene3D" id="2.20.25.230">
    <property type="match status" value="1"/>
</dbReference>
<keyword evidence="6 9" id="KW-0995">Kinetochore</keyword>
<evidence type="ECO:0000256" key="6">
    <source>
        <dbReference type="ARBA" id="ARBA00022838"/>
    </source>
</evidence>
<evidence type="ECO:0000313" key="11">
    <source>
        <dbReference type="Proteomes" id="UP000694546"/>
    </source>
</evidence>
<keyword evidence="4 9" id="KW-0132">Cell division</keyword>
<dbReference type="GO" id="GO:0007094">
    <property type="term" value="P:mitotic spindle assembly checkpoint signaling"/>
    <property type="evidence" value="ECO:0007669"/>
    <property type="project" value="UniProtKB-UniRule"/>
</dbReference>
<sequence length="465" mass="52864">MSQNQKLSEDDGPLDPLWVRCDMSDLAGTSWLGAETVHLANKVTGVKLYSVTCKGPSVERRSSITLDDLKQEHKKRHHPFSVALKGNALYNLFGSTVVENTTIESQSSVTVDFKWSHVESILETPPLSSKATLNIKITSGEMRSPMFQKYRELEFLQLLAAGLRTGETEWMEPLETTSAVLTEYLACLYSIPIQTVKTEAAKTELGASIFDAFMERENLDFLEQIWVRMRKSVTSYQDVHDCLKLVMDSLSYGDLKPWIHRDGNSSLGKVFLQSYQQPMDHVSLTGLTPITMLLEVGLDKMRKDYINYLIGNELTTLNHLSYYLSIEVELQEQVIRLRKLHHLLEIMVTCSTFLGLPFDRLFRLTQSCLQYFRTSPYNEDHEFQLPITPALISHLYQKEHPVVWGVEVSSGHSPREVKTTLQLSEKPLVGHIVFDTDYTNTSVNRDSEEPAYFSTVVCCSLVTFA</sequence>
<proteinExistence type="inferred from homology"/>
<dbReference type="AlphaFoldDB" id="A0A8C4Z7N1"/>
<dbReference type="Gene3D" id="6.20.270.10">
    <property type="match status" value="1"/>
</dbReference>
<evidence type="ECO:0000256" key="7">
    <source>
        <dbReference type="ARBA" id="ARBA00023306"/>
    </source>
</evidence>
<gene>
    <name evidence="10" type="primary">ZWILCH</name>
</gene>
<dbReference type="Proteomes" id="UP000694546">
    <property type="component" value="Chromosome 9"/>
</dbReference>
<protein>
    <recommendedName>
        <fullName evidence="9">Protein zwilch</fullName>
    </recommendedName>
</protein>
<dbReference type="InterPro" id="IPR018630">
    <property type="entry name" value="Zwilch"/>
</dbReference>
<comment type="subcellular location">
    <subcellularLocation>
        <location evidence="1 9">Chromosome</location>
        <location evidence="1 9">Centromere</location>
        <location evidence="1 9">Kinetochore</location>
    </subcellularLocation>
</comment>
<name>A0A8C4Z7N1_GADMO</name>
<evidence type="ECO:0000256" key="1">
    <source>
        <dbReference type="ARBA" id="ARBA00004629"/>
    </source>
</evidence>